<dbReference type="Proteomes" id="UP000602076">
    <property type="component" value="Unassembled WGS sequence"/>
</dbReference>
<gene>
    <name evidence="1" type="ORF">IEO70_09880</name>
</gene>
<evidence type="ECO:0000313" key="2">
    <source>
        <dbReference type="Proteomes" id="UP000602076"/>
    </source>
</evidence>
<comment type="caution">
    <text evidence="1">The sequence shown here is derived from an EMBL/GenBank/DDBJ whole genome shotgun (WGS) entry which is preliminary data.</text>
</comment>
<organism evidence="1 2">
    <name type="scientific">Peribacillus faecalis</name>
    <dbReference type="NCBI Taxonomy" id="2772559"/>
    <lineage>
        <taxon>Bacteria</taxon>
        <taxon>Bacillati</taxon>
        <taxon>Bacillota</taxon>
        <taxon>Bacilli</taxon>
        <taxon>Bacillales</taxon>
        <taxon>Bacillaceae</taxon>
        <taxon>Peribacillus</taxon>
    </lineage>
</organism>
<dbReference type="AlphaFoldDB" id="A0A927CW75"/>
<dbReference type="RefSeq" id="WP_190998214.1">
    <property type="nucleotide sequence ID" value="NZ_JACXSI010000022.1"/>
</dbReference>
<keyword evidence="2" id="KW-1185">Reference proteome</keyword>
<accession>A0A927CW75</accession>
<sequence length="264" mass="29152">MQSKNNKPISHYGYIGHQTKTGPISQKKGHYVTGYAVGIMYLDESAYPVIPGNVANCYTYSFPVQYKVVPCCTSTALLNSDRSLLDGIIQTAKQFQSEGAKAISAACGFFGNFQSEVADALDIPVYLSSLVQIPWIEIGLKSNQKIAVLTAYEQGLTTSLFKSCGVHNTDRLVIGDLSKEKEFSAIAEGRGVFDNEKLRDEVVQKAVELVEADPDIAAVLLECSDLPPYAYDIQKVVQLPVYDYITLIRWVHYANSQRPYVGFI</sequence>
<dbReference type="EMBL" id="JACXSI010000022">
    <property type="protein sequence ID" value="MBD3108676.1"/>
    <property type="molecule type" value="Genomic_DNA"/>
</dbReference>
<reference evidence="1" key="1">
    <citation type="submission" date="2020-09" db="EMBL/GenBank/DDBJ databases">
        <title>Bacillus faecalis sp. nov., a moderately halophilic bacterium isolated from cow faeces.</title>
        <authorList>
            <person name="Jiang L."/>
            <person name="Lee J."/>
        </authorList>
    </citation>
    <scope>NUCLEOTIDE SEQUENCE</scope>
    <source>
        <strain evidence="1">AGMB 02131</strain>
    </source>
</reference>
<proteinExistence type="predicted"/>
<protein>
    <submittedName>
        <fullName evidence="1">Aspartate/glutamate racemase family protein</fullName>
    </submittedName>
</protein>
<dbReference type="NCBIfam" id="NF005679">
    <property type="entry name" value="PRK07475.1"/>
    <property type="match status" value="1"/>
</dbReference>
<evidence type="ECO:0000313" key="1">
    <source>
        <dbReference type="EMBL" id="MBD3108676.1"/>
    </source>
</evidence>
<name>A0A927CW75_9BACI</name>